<protein>
    <submittedName>
        <fullName evidence="2">Uncharacterized protein</fullName>
    </submittedName>
</protein>
<reference evidence="2" key="3">
    <citation type="submission" date="2021-05" db="UniProtKB">
        <authorList>
            <consortium name="EnsemblPlants"/>
        </authorList>
    </citation>
    <scope>IDENTIFICATION</scope>
    <source>
        <strain evidence="2">cv. B73</strain>
    </source>
</reference>
<name>A0A804R9B1_MAIZE</name>
<dbReference type="Proteomes" id="UP000007305">
    <property type="component" value="Chromosome 9"/>
</dbReference>
<sequence length="412" mass="44479">MPINDTYVYLCTESGGSPHPDAVHDVLAARHDGRLGPVAVHGDVGHPTGDVHRLVVDAFLDVDEVPAAVLLRHGVQRCRDVCEVAAAVLGHRHVRRERGPAPPALDAKQLPLLVGHPRGDGQRRGGFLIFLELTVALAVDVVNAGVKVEHGGQGGALLDDGEGVAGHLPRLLHGALHLVADLPLGEHVDAGPLERDHRAEPGLEVLRGPFHAAPRDAGQRALHVAAAVLQQHPAVVDSLPHQGVVALPHGVQHRRPVEPLRQRALHGGDRGGRGGVRVLGRVRPRQRRLQRLVARALVVRGRAEEFHAAHRLAHVALPQLRVVAGLLAHEEHDRPDNHGDEQAHREDADHEPLARLAAIGRRHWRWREQPEPDAAARAKSGSEGATSTRDAARGVSWTYAWKRTCPTTSTAK</sequence>
<dbReference type="EnsemblPlants" id="Zm00001eb392840_T001">
    <property type="protein sequence ID" value="Zm00001eb392840_P001"/>
    <property type="gene ID" value="Zm00001eb392840"/>
</dbReference>
<proteinExistence type="predicted"/>
<feature type="region of interest" description="Disordered" evidence="1">
    <location>
        <begin position="361"/>
        <end position="391"/>
    </location>
</feature>
<keyword evidence="3" id="KW-1185">Reference proteome</keyword>
<evidence type="ECO:0000313" key="2">
    <source>
        <dbReference type="EnsemblPlants" id="Zm00001eb392840_P001"/>
    </source>
</evidence>
<reference evidence="3" key="1">
    <citation type="journal article" date="2009" name="Science">
        <title>The B73 maize genome: complexity, diversity, and dynamics.</title>
        <authorList>
            <person name="Schnable P.S."/>
            <person name="Ware D."/>
            <person name="Fulton R.S."/>
            <person name="Stein J.C."/>
            <person name="Wei F."/>
            <person name="Pasternak S."/>
            <person name="Liang C."/>
            <person name="Zhang J."/>
            <person name="Fulton L."/>
            <person name="Graves T.A."/>
            <person name="Minx P."/>
            <person name="Reily A.D."/>
            <person name="Courtney L."/>
            <person name="Kruchowski S.S."/>
            <person name="Tomlinson C."/>
            <person name="Strong C."/>
            <person name="Delehaunty K."/>
            <person name="Fronick C."/>
            <person name="Courtney B."/>
            <person name="Rock S.M."/>
            <person name="Belter E."/>
            <person name="Du F."/>
            <person name="Kim K."/>
            <person name="Abbott R.M."/>
            <person name="Cotton M."/>
            <person name="Levy A."/>
            <person name="Marchetto P."/>
            <person name="Ochoa K."/>
            <person name="Jackson S.M."/>
            <person name="Gillam B."/>
            <person name="Chen W."/>
            <person name="Yan L."/>
            <person name="Higginbotham J."/>
            <person name="Cardenas M."/>
            <person name="Waligorski J."/>
            <person name="Applebaum E."/>
            <person name="Phelps L."/>
            <person name="Falcone J."/>
            <person name="Kanchi K."/>
            <person name="Thane T."/>
            <person name="Scimone A."/>
            <person name="Thane N."/>
            <person name="Henke J."/>
            <person name="Wang T."/>
            <person name="Ruppert J."/>
            <person name="Shah N."/>
            <person name="Rotter K."/>
            <person name="Hodges J."/>
            <person name="Ingenthron E."/>
            <person name="Cordes M."/>
            <person name="Kohlberg S."/>
            <person name="Sgro J."/>
            <person name="Delgado B."/>
            <person name="Mead K."/>
            <person name="Chinwalla A."/>
            <person name="Leonard S."/>
            <person name="Crouse K."/>
            <person name="Collura K."/>
            <person name="Kudrna D."/>
            <person name="Currie J."/>
            <person name="He R."/>
            <person name="Angelova A."/>
            <person name="Rajasekar S."/>
            <person name="Mueller T."/>
            <person name="Lomeli R."/>
            <person name="Scara G."/>
            <person name="Ko A."/>
            <person name="Delaney K."/>
            <person name="Wissotski M."/>
            <person name="Lopez G."/>
            <person name="Campos D."/>
            <person name="Braidotti M."/>
            <person name="Ashley E."/>
            <person name="Golser W."/>
            <person name="Kim H."/>
            <person name="Lee S."/>
            <person name="Lin J."/>
            <person name="Dujmic Z."/>
            <person name="Kim W."/>
            <person name="Talag J."/>
            <person name="Zuccolo A."/>
            <person name="Fan C."/>
            <person name="Sebastian A."/>
            <person name="Kramer M."/>
            <person name="Spiegel L."/>
            <person name="Nascimento L."/>
            <person name="Zutavern T."/>
            <person name="Miller B."/>
            <person name="Ambroise C."/>
            <person name="Muller S."/>
            <person name="Spooner W."/>
            <person name="Narechania A."/>
            <person name="Ren L."/>
            <person name="Wei S."/>
            <person name="Kumari S."/>
            <person name="Faga B."/>
            <person name="Levy M.J."/>
            <person name="McMahan L."/>
            <person name="Van Buren P."/>
            <person name="Vaughn M.W."/>
            <person name="Ying K."/>
            <person name="Yeh C.-T."/>
            <person name="Emrich S.J."/>
            <person name="Jia Y."/>
            <person name="Kalyanaraman A."/>
            <person name="Hsia A.-P."/>
            <person name="Barbazuk W.B."/>
            <person name="Baucom R.S."/>
            <person name="Brutnell T.P."/>
            <person name="Carpita N.C."/>
            <person name="Chaparro C."/>
            <person name="Chia J.-M."/>
            <person name="Deragon J.-M."/>
            <person name="Estill J.C."/>
            <person name="Fu Y."/>
            <person name="Jeddeloh J.A."/>
            <person name="Han Y."/>
            <person name="Lee H."/>
            <person name="Li P."/>
            <person name="Lisch D.R."/>
            <person name="Liu S."/>
            <person name="Liu Z."/>
            <person name="Nagel D.H."/>
            <person name="McCann M.C."/>
            <person name="SanMiguel P."/>
            <person name="Myers A.M."/>
            <person name="Nettleton D."/>
            <person name="Nguyen J."/>
            <person name="Penning B.W."/>
            <person name="Ponnala L."/>
            <person name="Schneider K.L."/>
            <person name="Schwartz D.C."/>
            <person name="Sharma A."/>
            <person name="Soderlund C."/>
            <person name="Springer N.M."/>
            <person name="Sun Q."/>
            <person name="Wang H."/>
            <person name="Waterman M."/>
            <person name="Westerman R."/>
            <person name="Wolfgruber T.K."/>
            <person name="Yang L."/>
            <person name="Yu Y."/>
            <person name="Zhang L."/>
            <person name="Zhou S."/>
            <person name="Zhu Q."/>
            <person name="Bennetzen J.L."/>
            <person name="Dawe R.K."/>
            <person name="Jiang J."/>
            <person name="Jiang N."/>
            <person name="Presting G.G."/>
            <person name="Wessler S.R."/>
            <person name="Aluru S."/>
            <person name="Martienssen R.A."/>
            <person name="Clifton S.W."/>
            <person name="McCombie W.R."/>
            <person name="Wing R.A."/>
            <person name="Wilson R.K."/>
        </authorList>
    </citation>
    <scope>NUCLEOTIDE SEQUENCE [LARGE SCALE GENOMIC DNA]</scope>
    <source>
        <strain evidence="3">cv. B73</strain>
    </source>
</reference>
<feature type="region of interest" description="Disordered" evidence="1">
    <location>
        <begin position="332"/>
        <end position="351"/>
    </location>
</feature>
<evidence type="ECO:0000313" key="3">
    <source>
        <dbReference type="Proteomes" id="UP000007305"/>
    </source>
</evidence>
<evidence type="ECO:0000256" key="1">
    <source>
        <dbReference type="SAM" id="MobiDB-lite"/>
    </source>
</evidence>
<dbReference type="Gramene" id="Zm00001eb392840_T001">
    <property type="protein sequence ID" value="Zm00001eb392840_P001"/>
    <property type="gene ID" value="Zm00001eb392840"/>
</dbReference>
<reference evidence="2" key="2">
    <citation type="submission" date="2019-07" db="EMBL/GenBank/DDBJ databases">
        <authorList>
            <person name="Seetharam A."/>
            <person name="Woodhouse M."/>
            <person name="Cannon E."/>
        </authorList>
    </citation>
    <scope>NUCLEOTIDE SEQUENCE [LARGE SCALE GENOMIC DNA]</scope>
    <source>
        <strain evidence="2">cv. B73</strain>
    </source>
</reference>
<feature type="compositionally biased region" description="Basic and acidic residues" evidence="1">
    <location>
        <begin position="366"/>
        <end position="376"/>
    </location>
</feature>
<dbReference type="InParanoid" id="A0A804R9B1"/>
<accession>A0A804R9B1</accession>
<organism evidence="2 3">
    <name type="scientific">Zea mays</name>
    <name type="common">Maize</name>
    <dbReference type="NCBI Taxonomy" id="4577"/>
    <lineage>
        <taxon>Eukaryota</taxon>
        <taxon>Viridiplantae</taxon>
        <taxon>Streptophyta</taxon>
        <taxon>Embryophyta</taxon>
        <taxon>Tracheophyta</taxon>
        <taxon>Spermatophyta</taxon>
        <taxon>Magnoliopsida</taxon>
        <taxon>Liliopsida</taxon>
        <taxon>Poales</taxon>
        <taxon>Poaceae</taxon>
        <taxon>PACMAD clade</taxon>
        <taxon>Panicoideae</taxon>
        <taxon>Andropogonodae</taxon>
        <taxon>Andropogoneae</taxon>
        <taxon>Tripsacinae</taxon>
        <taxon>Zea</taxon>
    </lineage>
</organism>
<dbReference type="AlphaFoldDB" id="A0A804R9B1"/>